<dbReference type="PANTHER" id="PTHR21015:SF22">
    <property type="entry name" value="GLYCOSYLTRANSFERASE"/>
    <property type="match status" value="1"/>
</dbReference>
<proteinExistence type="predicted"/>
<dbReference type="SUPFAM" id="SSF53756">
    <property type="entry name" value="UDP-Glycosyltransferase/glycogen phosphorylase"/>
    <property type="match status" value="1"/>
</dbReference>
<dbReference type="PANTHER" id="PTHR21015">
    <property type="entry name" value="UDP-N-ACETYLGLUCOSAMINE--N-ACETYLMURAMYL-(PENTAPEPTIDE) PYROPHOSPHORYL-UNDECAPRENOL N-ACETYLGLUCOSAMINE TRANSFERASE 1"/>
    <property type="match status" value="1"/>
</dbReference>
<dbReference type="Proteomes" id="UP000644010">
    <property type="component" value="Unassembled WGS sequence"/>
</dbReference>
<dbReference type="RefSeq" id="WP_186959063.1">
    <property type="nucleotide sequence ID" value="NZ_JACOOI010000007.1"/>
</dbReference>
<dbReference type="Pfam" id="PF13528">
    <property type="entry name" value="Glyco_trans_1_3"/>
    <property type="match status" value="1"/>
</dbReference>
<sequence>MKMLFIIQGEGRGHLTQALSLRQKLADEGHQVVGVLVGKSPARRIPDFFMEKINAPVYSFESPNFLPTAKNKQVNLLKSIGYNVLRLHKYTASIHYINRMIKDTGADVVINFYELLTGLTYLFCRPKAMMVCIAHQYLFLHPDFSFPKLNAVSLSLLKFFTRVTAIGATKKLALSFRKMREVPADKMVVVPPLLRKEIINKTPRKGSYLHGYLLNSGFGEEVKEWHTAHPEVPMHFFWDKRGTKETTKIDDTLSFHQLNDIRFVKYMANAKAYATTAGFESVCEAMYLDKPVLMVPTHIEQACNAYDASLSGAGTVAEHFDLDALLHLSETHQPNPVFRHWVQQADWLILREFREDLLMEEMPSSVWHRLSMHWVYRVTKTFSI</sequence>
<keyword evidence="2" id="KW-1185">Reference proteome</keyword>
<name>A0ABR7DZI5_9BACT</name>
<reference evidence="1 2" key="1">
    <citation type="submission" date="2020-08" db="EMBL/GenBank/DDBJ databases">
        <title>Genome public.</title>
        <authorList>
            <person name="Liu C."/>
            <person name="Sun Q."/>
        </authorList>
    </citation>
    <scope>NUCLEOTIDE SEQUENCE [LARGE SCALE GENOMIC DNA]</scope>
    <source>
        <strain evidence="1 2">BX2</strain>
    </source>
</reference>
<evidence type="ECO:0000313" key="2">
    <source>
        <dbReference type="Proteomes" id="UP000644010"/>
    </source>
</evidence>
<dbReference type="Gene3D" id="3.40.50.2000">
    <property type="entry name" value="Glycogen Phosphorylase B"/>
    <property type="match status" value="1"/>
</dbReference>
<accession>A0ABR7DZI5</accession>
<gene>
    <name evidence="1" type="ORF">H8S77_08545</name>
</gene>
<dbReference type="EMBL" id="JACOOI010000007">
    <property type="protein sequence ID" value="MBC5642935.1"/>
    <property type="molecule type" value="Genomic_DNA"/>
</dbReference>
<organism evidence="1 2">
    <name type="scientific">Parabacteroides segnis</name>
    <dbReference type="NCBI Taxonomy" id="2763058"/>
    <lineage>
        <taxon>Bacteria</taxon>
        <taxon>Pseudomonadati</taxon>
        <taxon>Bacteroidota</taxon>
        <taxon>Bacteroidia</taxon>
        <taxon>Bacteroidales</taxon>
        <taxon>Tannerellaceae</taxon>
        <taxon>Parabacteroides</taxon>
    </lineage>
</organism>
<evidence type="ECO:0000313" key="1">
    <source>
        <dbReference type="EMBL" id="MBC5642935.1"/>
    </source>
</evidence>
<comment type="caution">
    <text evidence="1">The sequence shown here is derived from an EMBL/GenBank/DDBJ whole genome shotgun (WGS) entry which is preliminary data.</text>
</comment>
<protein>
    <submittedName>
        <fullName evidence="1">Glycosyltransferase</fullName>
    </submittedName>
</protein>